<keyword evidence="3" id="KW-0731">Sigma factor</keyword>
<proteinExistence type="inferred from homology"/>
<sequence length="208" mass="22411">MSGEPVLALPSSGVLAPEDAAALPGNTPDDPAFRHLSTADEAVIRALYMEHAGPLLGYVLRLNGGDRPWAEDIVQETLLRAWRHPEALDPARGPVRGWLCTVARNLVIDGGRARRARPPETGDAPLAAVADVRAEDEFDRALLSWEVAEALGALSPEHRAVLIETYYRGRSVAEAAKVLGVPAGTVKSRTYYALRALRVALEERGLVP</sequence>
<dbReference type="NCBIfam" id="TIGR02937">
    <property type="entry name" value="sigma70-ECF"/>
    <property type="match status" value="1"/>
</dbReference>
<dbReference type="SUPFAM" id="SSF88946">
    <property type="entry name" value="Sigma2 domain of RNA polymerase sigma factors"/>
    <property type="match status" value="1"/>
</dbReference>
<evidence type="ECO:0000256" key="5">
    <source>
        <dbReference type="ARBA" id="ARBA00023163"/>
    </source>
</evidence>
<dbReference type="PANTHER" id="PTHR43133:SF52">
    <property type="entry name" value="ECF RNA POLYMERASE SIGMA FACTOR SIGL"/>
    <property type="match status" value="1"/>
</dbReference>
<keyword evidence="2" id="KW-0805">Transcription regulation</keyword>
<dbReference type="CDD" id="cd06171">
    <property type="entry name" value="Sigma70_r4"/>
    <property type="match status" value="1"/>
</dbReference>
<evidence type="ECO:0000256" key="3">
    <source>
        <dbReference type="ARBA" id="ARBA00023082"/>
    </source>
</evidence>
<evidence type="ECO:0000313" key="9">
    <source>
        <dbReference type="Proteomes" id="UP001500466"/>
    </source>
</evidence>
<name>A0ABP9HJC2_9ACTN</name>
<dbReference type="InterPro" id="IPR013325">
    <property type="entry name" value="RNA_pol_sigma_r2"/>
</dbReference>
<evidence type="ECO:0000256" key="4">
    <source>
        <dbReference type="ARBA" id="ARBA00023125"/>
    </source>
</evidence>
<dbReference type="Gene3D" id="1.10.10.10">
    <property type="entry name" value="Winged helix-like DNA-binding domain superfamily/Winged helix DNA-binding domain"/>
    <property type="match status" value="1"/>
</dbReference>
<dbReference type="InterPro" id="IPR039425">
    <property type="entry name" value="RNA_pol_sigma-70-like"/>
</dbReference>
<dbReference type="InterPro" id="IPR036388">
    <property type="entry name" value="WH-like_DNA-bd_sf"/>
</dbReference>
<dbReference type="Pfam" id="PF04545">
    <property type="entry name" value="Sigma70_r4"/>
    <property type="match status" value="1"/>
</dbReference>
<evidence type="ECO:0000313" key="8">
    <source>
        <dbReference type="EMBL" id="GAA4972108.1"/>
    </source>
</evidence>
<comment type="similarity">
    <text evidence="1">Belongs to the sigma-70 factor family. ECF subfamily.</text>
</comment>
<organism evidence="8 9">
    <name type="scientific">Yinghuangia aomiensis</name>
    <dbReference type="NCBI Taxonomy" id="676205"/>
    <lineage>
        <taxon>Bacteria</taxon>
        <taxon>Bacillati</taxon>
        <taxon>Actinomycetota</taxon>
        <taxon>Actinomycetes</taxon>
        <taxon>Kitasatosporales</taxon>
        <taxon>Streptomycetaceae</taxon>
        <taxon>Yinghuangia</taxon>
    </lineage>
</organism>
<comment type="caution">
    <text evidence="8">The sequence shown here is derived from an EMBL/GenBank/DDBJ whole genome shotgun (WGS) entry which is preliminary data.</text>
</comment>
<dbReference type="EMBL" id="BAABHS010000014">
    <property type="protein sequence ID" value="GAA4972108.1"/>
    <property type="molecule type" value="Genomic_DNA"/>
</dbReference>
<keyword evidence="4" id="KW-0238">DNA-binding</keyword>
<dbReference type="PANTHER" id="PTHR43133">
    <property type="entry name" value="RNA POLYMERASE ECF-TYPE SIGMA FACTO"/>
    <property type="match status" value="1"/>
</dbReference>
<dbReference type="SUPFAM" id="SSF88659">
    <property type="entry name" value="Sigma3 and sigma4 domains of RNA polymerase sigma factors"/>
    <property type="match status" value="1"/>
</dbReference>
<reference evidence="9" key="1">
    <citation type="journal article" date="2019" name="Int. J. Syst. Evol. Microbiol.">
        <title>The Global Catalogue of Microorganisms (GCM) 10K type strain sequencing project: providing services to taxonomists for standard genome sequencing and annotation.</title>
        <authorList>
            <consortium name="The Broad Institute Genomics Platform"/>
            <consortium name="The Broad Institute Genome Sequencing Center for Infectious Disease"/>
            <person name="Wu L."/>
            <person name="Ma J."/>
        </authorList>
    </citation>
    <scope>NUCLEOTIDE SEQUENCE [LARGE SCALE GENOMIC DNA]</scope>
    <source>
        <strain evidence="9">JCM 17986</strain>
    </source>
</reference>
<feature type="domain" description="RNA polymerase sigma-70 region 2" evidence="6">
    <location>
        <begin position="47"/>
        <end position="115"/>
    </location>
</feature>
<evidence type="ECO:0000259" key="6">
    <source>
        <dbReference type="Pfam" id="PF04542"/>
    </source>
</evidence>
<dbReference type="Gene3D" id="1.10.1740.10">
    <property type="match status" value="1"/>
</dbReference>
<dbReference type="InterPro" id="IPR007630">
    <property type="entry name" value="RNA_pol_sigma70_r4"/>
</dbReference>
<accession>A0ABP9HJC2</accession>
<dbReference type="RefSeq" id="WP_345677170.1">
    <property type="nucleotide sequence ID" value="NZ_BAABHS010000014.1"/>
</dbReference>
<dbReference type="InterPro" id="IPR013324">
    <property type="entry name" value="RNA_pol_sigma_r3/r4-like"/>
</dbReference>
<keyword evidence="9" id="KW-1185">Reference proteome</keyword>
<evidence type="ECO:0000256" key="1">
    <source>
        <dbReference type="ARBA" id="ARBA00010641"/>
    </source>
</evidence>
<dbReference type="InterPro" id="IPR007627">
    <property type="entry name" value="RNA_pol_sigma70_r2"/>
</dbReference>
<evidence type="ECO:0000256" key="2">
    <source>
        <dbReference type="ARBA" id="ARBA00023015"/>
    </source>
</evidence>
<feature type="domain" description="RNA polymerase sigma-70 region 4" evidence="7">
    <location>
        <begin position="150"/>
        <end position="198"/>
    </location>
</feature>
<evidence type="ECO:0000259" key="7">
    <source>
        <dbReference type="Pfam" id="PF04545"/>
    </source>
</evidence>
<dbReference type="InterPro" id="IPR014284">
    <property type="entry name" value="RNA_pol_sigma-70_dom"/>
</dbReference>
<dbReference type="Proteomes" id="UP001500466">
    <property type="component" value="Unassembled WGS sequence"/>
</dbReference>
<gene>
    <name evidence="8" type="ORF">GCM10023205_42690</name>
</gene>
<keyword evidence="5" id="KW-0804">Transcription</keyword>
<protein>
    <submittedName>
        <fullName evidence="8">Sigma-70 family RNA polymerase sigma factor</fullName>
    </submittedName>
</protein>
<dbReference type="NCBIfam" id="NF007227">
    <property type="entry name" value="PRK09645.1"/>
    <property type="match status" value="1"/>
</dbReference>
<dbReference type="Pfam" id="PF04542">
    <property type="entry name" value="Sigma70_r2"/>
    <property type="match status" value="1"/>
</dbReference>